<evidence type="ECO:0000259" key="12">
    <source>
        <dbReference type="Pfam" id="PF08541"/>
    </source>
</evidence>
<dbReference type="InterPro" id="IPR013747">
    <property type="entry name" value="ACP_syn_III_C"/>
</dbReference>
<evidence type="ECO:0000259" key="13">
    <source>
        <dbReference type="Pfam" id="PF08545"/>
    </source>
</evidence>
<dbReference type="PANTHER" id="PTHR43091:SF1">
    <property type="entry name" value="BETA-KETOACYL-[ACYL-CARRIER-PROTEIN] SYNTHASE III, CHLOROPLASTIC"/>
    <property type="match status" value="1"/>
</dbReference>
<evidence type="ECO:0000256" key="6">
    <source>
        <dbReference type="ARBA" id="ARBA00022832"/>
    </source>
</evidence>
<organism evidence="14">
    <name type="scientific">Nemalion sp. H.1444</name>
    <dbReference type="NCBI Taxonomy" id="1907586"/>
    <lineage>
        <taxon>Eukaryota</taxon>
        <taxon>Rhodophyta</taxon>
        <taxon>Florideophyceae</taxon>
        <taxon>Nemaliophycidae</taxon>
        <taxon>Nemaliales</taxon>
        <taxon>Nemaliaceae</taxon>
        <taxon>Nemalion</taxon>
    </lineage>
</organism>
<dbReference type="InterPro" id="IPR013751">
    <property type="entry name" value="ACP_syn_III_N"/>
</dbReference>
<feature type="active site" evidence="11">
    <location>
        <position position="284"/>
    </location>
</feature>
<comment type="subunit">
    <text evidence="11">Homodimer.</text>
</comment>
<dbReference type="GO" id="GO:0004315">
    <property type="term" value="F:3-oxoacyl-[acyl-carrier-protein] synthase activity"/>
    <property type="evidence" value="ECO:0007669"/>
    <property type="project" value="InterPro"/>
</dbReference>
<accession>A0A1G4NW83</accession>
<evidence type="ECO:0000256" key="9">
    <source>
        <dbReference type="ARBA" id="ARBA00052419"/>
    </source>
</evidence>
<dbReference type="GO" id="GO:0033818">
    <property type="term" value="F:beta-ketoacyl-acyl-carrier-protein synthase III activity"/>
    <property type="evidence" value="ECO:0007669"/>
    <property type="project" value="UniProtKB-UniRule"/>
</dbReference>
<dbReference type="Gene3D" id="3.40.47.10">
    <property type="match status" value="1"/>
</dbReference>
<keyword evidence="7 11" id="KW-0443">Lipid metabolism</keyword>
<feature type="domain" description="Beta-ketoacyl-[acyl-carrier-protein] synthase III N-terminal" evidence="13">
    <location>
        <begin position="106"/>
        <end position="185"/>
    </location>
</feature>
<dbReference type="AlphaFoldDB" id="A0A1G4NW83"/>
<keyword evidence="8 11" id="KW-0275">Fatty acid biosynthesis</keyword>
<keyword evidence="14" id="KW-0934">Plastid</keyword>
<keyword evidence="4 11" id="KW-0444">Lipid biosynthesis</keyword>
<keyword evidence="11" id="KW-0012">Acyltransferase</keyword>
<dbReference type="FunFam" id="3.40.47.10:FF:000004">
    <property type="entry name" value="3-oxoacyl-[acyl-carrier-protein] synthase 3"/>
    <property type="match status" value="1"/>
</dbReference>
<feature type="active site" evidence="11">
    <location>
        <position position="112"/>
    </location>
</feature>
<name>A0A1G4NW83_9FLOR</name>
<evidence type="ECO:0000256" key="1">
    <source>
        <dbReference type="ARBA" id="ARBA00005194"/>
    </source>
</evidence>
<reference evidence="14" key="1">
    <citation type="submission" date="2016-10" db="EMBL/GenBank/DDBJ databases">
        <title>Chloroplast genomes as a tool to resolve red algal phylogenies: a case study in the Nemaliales.</title>
        <authorList>
            <person name="Costa J.F."/>
            <person name="Lin S.M."/>
            <person name="Macaya E.C."/>
            <person name="Fernandez-Garcia C."/>
            <person name="Verbruggen H."/>
        </authorList>
    </citation>
    <scope>NUCLEOTIDE SEQUENCE</scope>
    <source>
        <strain evidence="14">H.1444</strain>
    </source>
</reference>
<dbReference type="SUPFAM" id="SSF53901">
    <property type="entry name" value="Thiolase-like"/>
    <property type="match status" value="1"/>
</dbReference>
<geneLocation type="chloroplast" evidence="14"/>
<comment type="domain">
    <text evidence="11">The last Arg residue of the ACP-binding site is essential for the weak association between ACP/AcpP and FabH.</text>
</comment>
<comment type="similarity">
    <text evidence="2 11">Belongs to the thiolase-like superfamily. FabH family.</text>
</comment>
<dbReference type="Pfam" id="PF08545">
    <property type="entry name" value="ACP_syn_III"/>
    <property type="match status" value="1"/>
</dbReference>
<feature type="region of interest" description="ACP-binding" evidence="11">
    <location>
        <begin position="255"/>
        <end position="259"/>
    </location>
</feature>
<evidence type="ECO:0000256" key="5">
    <source>
        <dbReference type="ARBA" id="ARBA00022679"/>
    </source>
</evidence>
<sequence length="331" mass="36027">MKGSHILSTGSAVPNISIDNQSLSQTLNTSDEWISARTGIRRRRILDRSRSITDLAAEACHKALKNGLLKATDIDLIILATSSQHDLFGSASEIQALIGAKNAIAFDITAACSGFVIALATATKFIETGTYKNVLVVGADILSRWVDWSDRRTCILFGDGAGAAILQLHKSNKNDILSFQLDTNGLASHHLSIPYRKGYTNTEQICNSNGKYSYLTMNGKEVYKFAVSKVPESIKKCLKKANICTQDISWLLLHQANQRILETVADKLNIPGHKIISNIQYYGNTSAASIPLALDEAFQSGHICNGDIIVIAGFGAGLTWGTTIIRWNVME</sequence>
<dbReference type="UniPathway" id="UPA00094"/>
<dbReference type="EC" id="2.3.1.180" evidence="3 11"/>
<evidence type="ECO:0000313" key="14">
    <source>
        <dbReference type="EMBL" id="SCW22907.1"/>
    </source>
</evidence>
<keyword evidence="5 11" id="KW-0808">Transferase</keyword>
<feature type="domain" description="Beta-ketoacyl-[acyl-carrier-protein] synthase III C-terminal" evidence="12">
    <location>
        <begin position="238"/>
        <end position="327"/>
    </location>
</feature>
<gene>
    <name evidence="11 14" type="primary">fabH</name>
    <name evidence="14" type="ORF">H1444_31</name>
</gene>
<keyword evidence="14" id="KW-0150">Chloroplast</keyword>
<dbReference type="HAMAP" id="MF_01815">
    <property type="entry name" value="FabH"/>
    <property type="match status" value="1"/>
</dbReference>
<dbReference type="InterPro" id="IPR016039">
    <property type="entry name" value="Thiolase-like"/>
</dbReference>
<evidence type="ECO:0000256" key="7">
    <source>
        <dbReference type="ARBA" id="ARBA00023098"/>
    </source>
</evidence>
<evidence type="ECO:0000256" key="4">
    <source>
        <dbReference type="ARBA" id="ARBA00022516"/>
    </source>
</evidence>
<evidence type="ECO:0000256" key="3">
    <source>
        <dbReference type="ARBA" id="ARBA00012333"/>
    </source>
</evidence>
<dbReference type="EMBL" id="LT622871">
    <property type="protein sequence ID" value="SCW22907.1"/>
    <property type="molecule type" value="Genomic_DNA"/>
</dbReference>
<dbReference type="NCBIfam" id="TIGR00747">
    <property type="entry name" value="fabH"/>
    <property type="match status" value="1"/>
</dbReference>
<dbReference type="Pfam" id="PF08541">
    <property type="entry name" value="ACP_syn_III_C"/>
    <property type="match status" value="1"/>
</dbReference>
<comment type="subcellular location">
    <subcellularLocation>
        <location evidence="11">Plastid</location>
        <location evidence="11">Chloroplast</location>
    </subcellularLocation>
</comment>
<evidence type="ECO:0000256" key="10">
    <source>
        <dbReference type="ARBA" id="ARBA00057449"/>
    </source>
</evidence>
<dbReference type="PANTHER" id="PTHR43091">
    <property type="entry name" value="3-OXOACYL-[ACYL-CARRIER-PROTEIN] SYNTHASE"/>
    <property type="match status" value="1"/>
</dbReference>
<feature type="active site" evidence="11">
    <location>
        <position position="254"/>
    </location>
</feature>
<evidence type="ECO:0000256" key="8">
    <source>
        <dbReference type="ARBA" id="ARBA00023160"/>
    </source>
</evidence>
<reference evidence="14" key="2">
    <citation type="submission" date="2016-10" db="EMBL/GenBank/DDBJ databases">
        <authorList>
            <person name="de Groot N.N."/>
        </authorList>
    </citation>
    <scope>NUCLEOTIDE SEQUENCE</scope>
    <source>
        <strain evidence="14">H.1444</strain>
    </source>
</reference>
<protein>
    <recommendedName>
        <fullName evidence="3 11">Beta-ketoacyl-[acyl-carrier-protein] synthase III</fullName>
        <shortName evidence="11">Beta-ketoacyl-ACP synthase III</shortName>
        <shortName evidence="11">KAS III</shortName>
        <ecNumber evidence="3 11">2.3.1.180</ecNumber>
    </recommendedName>
    <alternativeName>
        <fullName evidence="11">3-oxoacyl-[acyl-carrier-protein] synthase 3</fullName>
    </alternativeName>
    <alternativeName>
        <fullName evidence="11">3-oxoacyl-[acyl-carrier-protein] synthase III</fullName>
    </alternativeName>
</protein>
<comment type="function">
    <text evidence="11">Catalyzes the condensation reaction of fatty acid synthesis by the addition to an acyl acceptor of two carbons from malonyl-ACP. Catalyzes the first condensation reaction which initiates fatty acid synthesis and may therefore play a role in governing the total rate of fatty acid production. Possesses both acetoacetyl-ACP synthase and acetyl transacylase activities. Its substrate specificity determines the biosynthesis of branched-chain and/or straight-chain of fatty acids.</text>
</comment>
<keyword evidence="6 11" id="KW-0276">Fatty acid metabolism</keyword>
<comment type="catalytic activity">
    <reaction evidence="9 11">
        <text>malonyl-[ACP] + acetyl-CoA + H(+) = 3-oxobutanoyl-[ACP] + CO2 + CoA</text>
        <dbReference type="Rhea" id="RHEA:12080"/>
        <dbReference type="Rhea" id="RHEA-COMP:9623"/>
        <dbReference type="Rhea" id="RHEA-COMP:9625"/>
        <dbReference type="ChEBI" id="CHEBI:15378"/>
        <dbReference type="ChEBI" id="CHEBI:16526"/>
        <dbReference type="ChEBI" id="CHEBI:57287"/>
        <dbReference type="ChEBI" id="CHEBI:57288"/>
        <dbReference type="ChEBI" id="CHEBI:78449"/>
        <dbReference type="ChEBI" id="CHEBI:78450"/>
        <dbReference type="EC" id="2.3.1.180"/>
    </reaction>
</comment>
<comment type="pathway">
    <text evidence="1 11">Lipid metabolism; fatty acid biosynthesis.</text>
</comment>
<dbReference type="GO" id="GO:0006633">
    <property type="term" value="P:fatty acid biosynthetic process"/>
    <property type="evidence" value="ECO:0007669"/>
    <property type="project" value="UniProtKB-UniRule"/>
</dbReference>
<dbReference type="NCBIfam" id="NF006829">
    <property type="entry name" value="PRK09352.1"/>
    <property type="match status" value="1"/>
</dbReference>
<evidence type="ECO:0000256" key="2">
    <source>
        <dbReference type="ARBA" id="ARBA00008642"/>
    </source>
</evidence>
<keyword evidence="11" id="KW-0511">Multifunctional enzyme</keyword>
<dbReference type="InterPro" id="IPR004655">
    <property type="entry name" value="FabH"/>
</dbReference>
<comment type="function">
    <text evidence="10">Catalyzes the condensation reaction of fatty acid synthesis by the addition to an acyl acceptor of two carbons from malonyl-ACP. KAS III catalyzes the first condensation reaction which initiates fatty acid synthesis and may therefore play a role in governing the total rate of fatty acid production. Possesses both acetoacetyl-ACP synthase and acetyl transacylase activities.</text>
</comment>
<dbReference type="GO" id="GO:0009507">
    <property type="term" value="C:chloroplast"/>
    <property type="evidence" value="ECO:0007669"/>
    <property type="project" value="UniProtKB-SubCell"/>
</dbReference>
<evidence type="ECO:0000256" key="11">
    <source>
        <dbReference type="HAMAP-Rule" id="MF_01815"/>
    </source>
</evidence>
<dbReference type="CDD" id="cd00830">
    <property type="entry name" value="KAS_III"/>
    <property type="match status" value="1"/>
</dbReference>
<proteinExistence type="inferred from homology"/>